<dbReference type="PRINTS" id="PR00792">
    <property type="entry name" value="PEPSIN"/>
</dbReference>
<dbReference type="InterPro" id="IPR034164">
    <property type="entry name" value="Pepsin-like_dom"/>
</dbReference>
<feature type="active site" evidence="5">
    <location>
        <position position="145"/>
    </location>
</feature>
<name>A0A067MQQ8_BOTB1</name>
<evidence type="ECO:0000256" key="6">
    <source>
        <dbReference type="RuleBase" id="RU000454"/>
    </source>
</evidence>
<dbReference type="GO" id="GO:0004190">
    <property type="term" value="F:aspartic-type endopeptidase activity"/>
    <property type="evidence" value="ECO:0007669"/>
    <property type="project" value="UniProtKB-KW"/>
</dbReference>
<keyword evidence="3 6" id="KW-0064">Aspartyl protease</keyword>
<evidence type="ECO:0000256" key="7">
    <source>
        <dbReference type="SAM" id="SignalP"/>
    </source>
</evidence>
<evidence type="ECO:0000313" key="9">
    <source>
        <dbReference type="EMBL" id="KDQ17045.1"/>
    </source>
</evidence>
<accession>A0A067MQQ8</accession>
<dbReference type="Pfam" id="PF00026">
    <property type="entry name" value="Asp"/>
    <property type="match status" value="1"/>
</dbReference>
<dbReference type="InterPro" id="IPR033121">
    <property type="entry name" value="PEPTIDASE_A1"/>
</dbReference>
<dbReference type="InterPro" id="IPR021109">
    <property type="entry name" value="Peptidase_aspartic_dom_sf"/>
</dbReference>
<organism evidence="9 10">
    <name type="scientific">Botryobasidium botryosum (strain FD-172 SS1)</name>
    <dbReference type="NCBI Taxonomy" id="930990"/>
    <lineage>
        <taxon>Eukaryota</taxon>
        <taxon>Fungi</taxon>
        <taxon>Dikarya</taxon>
        <taxon>Basidiomycota</taxon>
        <taxon>Agaricomycotina</taxon>
        <taxon>Agaricomycetes</taxon>
        <taxon>Cantharellales</taxon>
        <taxon>Botryobasidiaceae</taxon>
        <taxon>Botryobasidium</taxon>
    </lineage>
</organism>
<sequence>MRPSYPQYLFLLLLSSSALARPAPAPAPAQQPSSALVTIPLTKRGSLIDESGVADVEKLKRHLHGLTAKYARGFSAYERNTGSTHSLARSAFLSDSVVLKRGKSNKAAQNQGKTASVPLVNANDILWYGTVEIGTPPAQYTVDIDTGSSDLFIPDVACGNCGNHNRYDKSKSSTNKPTGKQFTLRFGDGSNTVGDLYTDVVSMAGLSVPAQMFGSASNFSDSFTTAASDGLLGMAYPSLTGFHPNGKKNSKKGSKKARPFFNSLIANNVLASPVFSFYLSNAGAELALGGVNTGKYTGDINWNKVTKQGFWQVQMQGVGPAGNLFAVGGIGGGVQALIDSGTSFIVGEAEGVKALYAAIPGSKDASTTVAPGYYTFPCNNVPTISLTFNGISYPIDPKYLSLGPVANGSSDCIGAVVGKTQGFWIIGDVFMRGVYTVFDFGNNQVGFAQLASALPTTQGVPRKAARIL</sequence>
<evidence type="ECO:0000256" key="4">
    <source>
        <dbReference type="ARBA" id="ARBA00022801"/>
    </source>
</evidence>
<dbReference type="InterPro" id="IPR001969">
    <property type="entry name" value="Aspartic_peptidase_AS"/>
</dbReference>
<keyword evidence="4 6" id="KW-0378">Hydrolase</keyword>
<dbReference type="FunFam" id="2.40.70.10:FF:000115">
    <property type="entry name" value="Lysosomal aspartic protease"/>
    <property type="match status" value="1"/>
</dbReference>
<keyword evidence="2 6" id="KW-0645">Protease</keyword>
<protein>
    <recommendedName>
        <fullName evidence="8">Peptidase A1 domain-containing protein</fullName>
    </recommendedName>
</protein>
<dbReference type="AlphaFoldDB" id="A0A067MQQ8"/>
<feature type="active site" evidence="5">
    <location>
        <position position="339"/>
    </location>
</feature>
<feature type="chain" id="PRO_5001645843" description="Peptidase A1 domain-containing protein" evidence="7">
    <location>
        <begin position="21"/>
        <end position="468"/>
    </location>
</feature>
<dbReference type="PANTHER" id="PTHR47966:SF51">
    <property type="entry name" value="BETA-SITE APP-CLEAVING ENZYME, ISOFORM A-RELATED"/>
    <property type="match status" value="1"/>
</dbReference>
<dbReference type="GO" id="GO:0006508">
    <property type="term" value="P:proteolysis"/>
    <property type="evidence" value="ECO:0007669"/>
    <property type="project" value="UniProtKB-KW"/>
</dbReference>
<evidence type="ECO:0000256" key="5">
    <source>
        <dbReference type="PIRSR" id="PIRSR601461-1"/>
    </source>
</evidence>
<gene>
    <name evidence="9" type="ORF">BOTBODRAFT_30433</name>
</gene>
<proteinExistence type="inferred from homology"/>
<dbReference type="PROSITE" id="PS51767">
    <property type="entry name" value="PEPTIDASE_A1"/>
    <property type="match status" value="1"/>
</dbReference>
<reference evidence="10" key="1">
    <citation type="journal article" date="2014" name="Proc. Natl. Acad. Sci. U.S.A.">
        <title>Extensive sampling of basidiomycete genomes demonstrates inadequacy of the white-rot/brown-rot paradigm for wood decay fungi.</title>
        <authorList>
            <person name="Riley R."/>
            <person name="Salamov A.A."/>
            <person name="Brown D.W."/>
            <person name="Nagy L.G."/>
            <person name="Floudas D."/>
            <person name="Held B.W."/>
            <person name="Levasseur A."/>
            <person name="Lombard V."/>
            <person name="Morin E."/>
            <person name="Otillar R."/>
            <person name="Lindquist E.A."/>
            <person name="Sun H."/>
            <person name="LaButti K.M."/>
            <person name="Schmutz J."/>
            <person name="Jabbour D."/>
            <person name="Luo H."/>
            <person name="Baker S.E."/>
            <person name="Pisabarro A.G."/>
            <person name="Walton J.D."/>
            <person name="Blanchette R.A."/>
            <person name="Henrissat B."/>
            <person name="Martin F."/>
            <person name="Cullen D."/>
            <person name="Hibbett D.S."/>
            <person name="Grigoriev I.V."/>
        </authorList>
    </citation>
    <scope>NUCLEOTIDE SEQUENCE [LARGE SCALE GENOMIC DNA]</scope>
    <source>
        <strain evidence="10">FD-172 SS1</strain>
    </source>
</reference>
<dbReference type="SUPFAM" id="SSF50630">
    <property type="entry name" value="Acid proteases"/>
    <property type="match status" value="1"/>
</dbReference>
<evidence type="ECO:0000313" key="10">
    <source>
        <dbReference type="Proteomes" id="UP000027195"/>
    </source>
</evidence>
<feature type="signal peptide" evidence="7">
    <location>
        <begin position="1"/>
        <end position="20"/>
    </location>
</feature>
<dbReference type="HOGENOM" id="CLU_013253_1_4_1"/>
<dbReference type="CDD" id="cd05471">
    <property type="entry name" value="pepsin_like"/>
    <property type="match status" value="1"/>
</dbReference>
<dbReference type="OrthoDB" id="15189at2759"/>
<evidence type="ECO:0000259" key="8">
    <source>
        <dbReference type="PROSITE" id="PS51767"/>
    </source>
</evidence>
<dbReference type="PANTHER" id="PTHR47966">
    <property type="entry name" value="BETA-SITE APP-CLEAVING ENZYME, ISOFORM A-RELATED"/>
    <property type="match status" value="1"/>
</dbReference>
<comment type="similarity">
    <text evidence="1 6">Belongs to the peptidase A1 family.</text>
</comment>
<keyword evidence="7" id="KW-0732">Signal</keyword>
<feature type="domain" description="Peptidase A1" evidence="8">
    <location>
        <begin position="127"/>
        <end position="448"/>
    </location>
</feature>
<dbReference type="STRING" id="930990.A0A067MQQ8"/>
<keyword evidence="10" id="KW-1185">Reference proteome</keyword>
<evidence type="ECO:0000256" key="2">
    <source>
        <dbReference type="ARBA" id="ARBA00022670"/>
    </source>
</evidence>
<evidence type="ECO:0000256" key="1">
    <source>
        <dbReference type="ARBA" id="ARBA00007447"/>
    </source>
</evidence>
<dbReference type="EMBL" id="KL198025">
    <property type="protein sequence ID" value="KDQ17045.1"/>
    <property type="molecule type" value="Genomic_DNA"/>
</dbReference>
<dbReference type="FunCoup" id="A0A067MQQ8">
    <property type="interactions" value="52"/>
</dbReference>
<dbReference type="InterPro" id="IPR001461">
    <property type="entry name" value="Aspartic_peptidase_A1"/>
</dbReference>
<dbReference type="Gene3D" id="2.40.70.10">
    <property type="entry name" value="Acid Proteases"/>
    <property type="match status" value="2"/>
</dbReference>
<dbReference type="PROSITE" id="PS00141">
    <property type="entry name" value="ASP_PROTEASE"/>
    <property type="match status" value="1"/>
</dbReference>
<dbReference type="InParanoid" id="A0A067MQQ8"/>
<dbReference type="Proteomes" id="UP000027195">
    <property type="component" value="Unassembled WGS sequence"/>
</dbReference>
<evidence type="ECO:0000256" key="3">
    <source>
        <dbReference type="ARBA" id="ARBA00022750"/>
    </source>
</evidence>